<dbReference type="AlphaFoldDB" id="F1Z4W1"/>
<sequence>MISLAAFGDLSALDLGAFAPKPTSYEGDQQEGAREVWRSADGVTRIGVWECTPGRFTADRTAMAELCHILSGQVTLHNADGTTTDFGPGEMFALPKGWTGEWTIHSRTRKIYILSDVG</sequence>
<dbReference type="InterPro" id="IPR008579">
    <property type="entry name" value="UGlyAH_Cupin_dom"/>
</dbReference>
<accession>F1Z4W1</accession>
<comment type="caution">
    <text evidence="2">The sequence shown here is derived from an EMBL/GenBank/DDBJ whole genome shotgun (WGS) entry which is preliminary data.</text>
</comment>
<dbReference type="Gene3D" id="2.60.120.10">
    <property type="entry name" value="Jelly Rolls"/>
    <property type="match status" value="1"/>
</dbReference>
<evidence type="ECO:0000313" key="2">
    <source>
        <dbReference type="EMBL" id="EGD60064.1"/>
    </source>
</evidence>
<keyword evidence="3" id="KW-1185">Reference proteome</keyword>
<protein>
    <recommendedName>
        <fullName evidence="1">(S)-ureidoglycine aminohydrolase cupin domain-containing protein</fullName>
    </recommendedName>
</protein>
<dbReference type="PANTHER" id="PTHR40943">
    <property type="entry name" value="CYTOPLASMIC PROTEIN-RELATED"/>
    <property type="match status" value="1"/>
</dbReference>
<dbReference type="Proteomes" id="UP000004728">
    <property type="component" value="Unassembled WGS sequence"/>
</dbReference>
<dbReference type="SUPFAM" id="SSF51182">
    <property type="entry name" value="RmlC-like cupins"/>
    <property type="match status" value="1"/>
</dbReference>
<feature type="domain" description="(S)-ureidoglycine aminohydrolase cupin" evidence="1">
    <location>
        <begin position="39"/>
        <end position="112"/>
    </location>
</feature>
<name>F1Z4W1_9SPHN</name>
<evidence type="ECO:0000259" key="1">
    <source>
        <dbReference type="Pfam" id="PF05899"/>
    </source>
</evidence>
<dbReference type="STRING" id="983920.Y88_1938"/>
<dbReference type="InterPro" id="IPR011051">
    <property type="entry name" value="RmlC_Cupin_sf"/>
</dbReference>
<dbReference type="InterPro" id="IPR014710">
    <property type="entry name" value="RmlC-like_jellyroll"/>
</dbReference>
<dbReference type="HOGENOM" id="CLU_147448_2_0_5"/>
<dbReference type="InParanoid" id="F1Z4W1"/>
<organism evidence="2 3">
    <name type="scientific">Novosphingobium nitrogenifigens DSM 19370</name>
    <dbReference type="NCBI Taxonomy" id="983920"/>
    <lineage>
        <taxon>Bacteria</taxon>
        <taxon>Pseudomonadati</taxon>
        <taxon>Pseudomonadota</taxon>
        <taxon>Alphaproteobacteria</taxon>
        <taxon>Sphingomonadales</taxon>
        <taxon>Sphingomonadaceae</taxon>
        <taxon>Novosphingobium</taxon>
    </lineage>
</organism>
<evidence type="ECO:0000313" key="3">
    <source>
        <dbReference type="Proteomes" id="UP000004728"/>
    </source>
</evidence>
<reference evidence="2 3" key="1">
    <citation type="journal article" date="2012" name="J. Bacteriol.">
        <title>Draft Genome Sequence of Novosphingobium nitrogenifigens Y88T.</title>
        <authorList>
            <person name="Strabala T.J."/>
            <person name="Macdonald L."/>
            <person name="Liu V."/>
            <person name="Smit A.M."/>
        </authorList>
    </citation>
    <scope>NUCLEOTIDE SEQUENCE [LARGE SCALE GENOMIC DNA]</scope>
    <source>
        <strain evidence="2 3">DSM 19370</strain>
    </source>
</reference>
<proteinExistence type="predicted"/>
<dbReference type="PANTHER" id="PTHR40943:SF1">
    <property type="entry name" value="CYTOPLASMIC PROTEIN"/>
    <property type="match status" value="1"/>
</dbReference>
<dbReference type="eggNOG" id="COG3450">
    <property type="taxonomic scope" value="Bacteria"/>
</dbReference>
<dbReference type="Pfam" id="PF05899">
    <property type="entry name" value="Cupin_3"/>
    <property type="match status" value="1"/>
</dbReference>
<dbReference type="EMBL" id="AEWJ01000023">
    <property type="protein sequence ID" value="EGD60064.1"/>
    <property type="molecule type" value="Genomic_DNA"/>
</dbReference>
<gene>
    <name evidence="2" type="ORF">Y88_1938</name>
</gene>
<dbReference type="CDD" id="cd02227">
    <property type="entry name" value="cupin_TM1112-like"/>
    <property type="match status" value="1"/>
</dbReference>
<dbReference type="OrthoDB" id="9799053at2"/>
<dbReference type="RefSeq" id="WP_008068994.1">
    <property type="nucleotide sequence ID" value="NZ_AQWK01000005.1"/>
</dbReference>